<dbReference type="AlphaFoldDB" id="A0A7X6LT16"/>
<proteinExistence type="predicted"/>
<reference evidence="2 5" key="2">
    <citation type="submission" date="2024-06" db="EMBL/GenBank/DDBJ databases">
        <title>Sequencing the genomes of 1000 actinobacteria strains.</title>
        <authorList>
            <person name="Klenk H.-P."/>
        </authorList>
    </citation>
    <scope>NUCLEOTIDE SEQUENCE [LARGE SCALE GENOMIC DNA]</scope>
    <source>
        <strain evidence="2 5">DSM 44265</strain>
    </source>
</reference>
<keyword evidence="1" id="KW-0812">Transmembrane</keyword>
<evidence type="ECO:0000256" key="1">
    <source>
        <dbReference type="SAM" id="Phobius"/>
    </source>
</evidence>
<dbReference type="EMBL" id="JBEPNZ010000001">
    <property type="protein sequence ID" value="MET3944624.1"/>
    <property type="molecule type" value="Genomic_DNA"/>
</dbReference>
<feature type="transmembrane region" description="Helical" evidence="1">
    <location>
        <begin position="20"/>
        <end position="41"/>
    </location>
</feature>
<gene>
    <name evidence="3" type="ORF">HF989_10205</name>
    <name evidence="2" type="ORF">JOF50_001423</name>
</gene>
<reference evidence="3 4" key="1">
    <citation type="submission" date="2020-04" db="EMBL/GenBank/DDBJ databases">
        <title>MicrobeNet Type strains.</title>
        <authorList>
            <person name="Nicholson A.C."/>
        </authorList>
    </citation>
    <scope>NUCLEOTIDE SEQUENCE [LARGE SCALE GENOMIC DNA]</scope>
    <source>
        <strain evidence="3 4">ATCC 700355</strain>
    </source>
</reference>
<feature type="transmembrane region" description="Helical" evidence="1">
    <location>
        <begin position="157"/>
        <end position="183"/>
    </location>
</feature>
<evidence type="ECO:0000313" key="5">
    <source>
        <dbReference type="Proteomes" id="UP001549139"/>
    </source>
</evidence>
<name>A0A7X6LT16_9CORY</name>
<accession>A0A7X6LT16</accession>
<evidence type="ECO:0008006" key="6">
    <source>
        <dbReference type="Google" id="ProtNLM"/>
    </source>
</evidence>
<keyword evidence="1" id="KW-1133">Transmembrane helix</keyword>
<dbReference type="Proteomes" id="UP001549139">
    <property type="component" value="Unassembled WGS sequence"/>
</dbReference>
<dbReference type="RefSeq" id="WP_168686221.1">
    <property type="nucleotide sequence ID" value="NZ_JAAXPF010000016.1"/>
</dbReference>
<feature type="transmembrane region" description="Helical" evidence="1">
    <location>
        <begin position="90"/>
        <end position="109"/>
    </location>
</feature>
<dbReference type="EMBL" id="JAAXPF010000016">
    <property type="protein sequence ID" value="NKY69717.1"/>
    <property type="molecule type" value="Genomic_DNA"/>
</dbReference>
<dbReference type="Proteomes" id="UP000554284">
    <property type="component" value="Unassembled WGS sequence"/>
</dbReference>
<protein>
    <recommendedName>
        <fullName evidence="6">Integral membrane protein</fullName>
    </recommendedName>
</protein>
<comment type="caution">
    <text evidence="3">The sequence shown here is derived from an EMBL/GenBank/DDBJ whole genome shotgun (WGS) entry which is preliminary data.</text>
</comment>
<evidence type="ECO:0000313" key="4">
    <source>
        <dbReference type="Proteomes" id="UP000554284"/>
    </source>
</evidence>
<evidence type="ECO:0000313" key="3">
    <source>
        <dbReference type="EMBL" id="NKY69717.1"/>
    </source>
</evidence>
<sequence>MQGWVAALIGSRLRPTYPALSALAAVIWLVVSILIHAVWLLRGAESQPPILMPLLGFVGQLLIGTMSYLLPTTMRGGPGAVRAGVRRLDAGGVFRFTLYNLALVTWLLAQNSALRMAMSLLVLGVLLAFLPLLGSGVKSQLAVLKDKAEPPARGYDAHAVVQLGVAVTTVAVVTVVTGIPTIAF</sequence>
<evidence type="ECO:0000313" key="2">
    <source>
        <dbReference type="EMBL" id="MET3944624.1"/>
    </source>
</evidence>
<feature type="transmembrane region" description="Helical" evidence="1">
    <location>
        <begin position="116"/>
        <end position="137"/>
    </location>
</feature>
<organism evidence="3 4">
    <name type="scientific">Corynebacterium mucifaciens</name>
    <dbReference type="NCBI Taxonomy" id="57171"/>
    <lineage>
        <taxon>Bacteria</taxon>
        <taxon>Bacillati</taxon>
        <taxon>Actinomycetota</taxon>
        <taxon>Actinomycetes</taxon>
        <taxon>Mycobacteriales</taxon>
        <taxon>Corynebacteriaceae</taxon>
        <taxon>Corynebacterium</taxon>
    </lineage>
</organism>
<keyword evidence="1" id="KW-0472">Membrane</keyword>
<keyword evidence="5" id="KW-1185">Reference proteome</keyword>
<feature type="transmembrane region" description="Helical" evidence="1">
    <location>
        <begin position="50"/>
        <end position="70"/>
    </location>
</feature>